<accession>A0AAE0YW83</accession>
<dbReference type="EMBL" id="JAWDGP010005301">
    <property type="protein sequence ID" value="KAK3758065.1"/>
    <property type="molecule type" value="Genomic_DNA"/>
</dbReference>
<evidence type="ECO:0000313" key="2">
    <source>
        <dbReference type="EMBL" id="KAK3758065.1"/>
    </source>
</evidence>
<dbReference type="AlphaFoldDB" id="A0AAE0YW83"/>
<dbReference type="Proteomes" id="UP001283361">
    <property type="component" value="Unassembled WGS sequence"/>
</dbReference>
<keyword evidence="3" id="KW-1185">Reference proteome</keyword>
<proteinExistence type="predicted"/>
<comment type="caution">
    <text evidence="2">The sequence shown here is derived from an EMBL/GenBank/DDBJ whole genome shotgun (WGS) entry which is preliminary data.</text>
</comment>
<dbReference type="PANTHER" id="PTHR37984">
    <property type="entry name" value="PROTEIN CBG26694"/>
    <property type="match status" value="1"/>
</dbReference>
<dbReference type="PANTHER" id="PTHR37984:SF8">
    <property type="entry name" value="CCHC-TYPE DOMAIN-CONTAINING PROTEIN"/>
    <property type="match status" value="1"/>
</dbReference>
<dbReference type="InterPro" id="IPR050951">
    <property type="entry name" value="Retrovirus_Pol_polyprotein"/>
</dbReference>
<name>A0AAE0YW83_9GAST</name>
<reference evidence="2" key="1">
    <citation type="journal article" date="2023" name="G3 (Bethesda)">
        <title>A reference genome for the long-term kleptoplast-retaining sea slug Elysia crispata morphotype clarki.</title>
        <authorList>
            <person name="Eastman K.E."/>
            <person name="Pendleton A.L."/>
            <person name="Shaikh M.A."/>
            <person name="Suttiyut T."/>
            <person name="Ogas R."/>
            <person name="Tomko P."/>
            <person name="Gavelis G."/>
            <person name="Widhalm J.R."/>
            <person name="Wisecaver J.H."/>
        </authorList>
    </citation>
    <scope>NUCLEOTIDE SEQUENCE</scope>
    <source>
        <strain evidence="2">ECLA1</strain>
    </source>
</reference>
<evidence type="ECO:0000313" key="3">
    <source>
        <dbReference type="Proteomes" id="UP001283361"/>
    </source>
</evidence>
<dbReference type="EMBL" id="JAWDGP010005301">
    <property type="protein sequence ID" value="KAK3758058.1"/>
    <property type="molecule type" value="Genomic_DNA"/>
</dbReference>
<organism evidence="2 3">
    <name type="scientific">Elysia crispata</name>
    <name type="common">lettuce slug</name>
    <dbReference type="NCBI Taxonomy" id="231223"/>
    <lineage>
        <taxon>Eukaryota</taxon>
        <taxon>Metazoa</taxon>
        <taxon>Spiralia</taxon>
        <taxon>Lophotrochozoa</taxon>
        <taxon>Mollusca</taxon>
        <taxon>Gastropoda</taxon>
        <taxon>Heterobranchia</taxon>
        <taxon>Euthyneura</taxon>
        <taxon>Panpulmonata</taxon>
        <taxon>Sacoglossa</taxon>
        <taxon>Placobranchoidea</taxon>
        <taxon>Plakobranchidae</taxon>
        <taxon>Elysia</taxon>
    </lineage>
</organism>
<protein>
    <submittedName>
        <fullName evidence="2">Uncharacterized protein</fullName>
    </submittedName>
</protein>
<evidence type="ECO:0000313" key="1">
    <source>
        <dbReference type="EMBL" id="KAK3758058.1"/>
    </source>
</evidence>
<gene>
    <name evidence="1" type="ORF">RRG08_006636</name>
    <name evidence="2" type="ORF">RRG08_006643</name>
</gene>
<sequence length="87" mass="10110">MEKIKIETQKDATLQSLIKTIREGWPCNKQNLAQELTPFFELRDALSVDDDIVLKGERILIPESLRKEIKQKLLAAHLGYDSMMRRV</sequence>